<evidence type="ECO:0008006" key="4">
    <source>
        <dbReference type="Google" id="ProtNLM"/>
    </source>
</evidence>
<reference evidence="2" key="1">
    <citation type="submission" date="2014-09" db="EMBL/GenBank/DDBJ databases">
        <title>Genome sequence of the luminous mushroom Mycena chlorophos for searching fungal bioluminescence genes.</title>
        <authorList>
            <person name="Tanaka Y."/>
            <person name="Kasuga D."/>
            <person name="Oba Y."/>
            <person name="Hase S."/>
            <person name="Sato K."/>
            <person name="Oba Y."/>
            <person name="Sakakibara Y."/>
        </authorList>
    </citation>
    <scope>NUCLEOTIDE SEQUENCE</scope>
</reference>
<feature type="region of interest" description="Disordered" evidence="1">
    <location>
        <begin position="271"/>
        <end position="295"/>
    </location>
</feature>
<evidence type="ECO:0000313" key="3">
    <source>
        <dbReference type="Proteomes" id="UP000815677"/>
    </source>
</evidence>
<proteinExistence type="predicted"/>
<evidence type="ECO:0000313" key="2">
    <source>
        <dbReference type="EMBL" id="GAT57926.1"/>
    </source>
</evidence>
<gene>
    <name evidence="2" type="ORF">MCHLO_14416</name>
</gene>
<feature type="compositionally biased region" description="Polar residues" evidence="1">
    <location>
        <begin position="275"/>
        <end position="291"/>
    </location>
</feature>
<organism evidence="2 3">
    <name type="scientific">Mycena chlorophos</name>
    <name type="common">Agaric fungus</name>
    <name type="synonym">Agaricus chlorophos</name>
    <dbReference type="NCBI Taxonomy" id="658473"/>
    <lineage>
        <taxon>Eukaryota</taxon>
        <taxon>Fungi</taxon>
        <taxon>Dikarya</taxon>
        <taxon>Basidiomycota</taxon>
        <taxon>Agaricomycotina</taxon>
        <taxon>Agaricomycetes</taxon>
        <taxon>Agaricomycetidae</taxon>
        <taxon>Agaricales</taxon>
        <taxon>Marasmiineae</taxon>
        <taxon>Mycenaceae</taxon>
        <taxon>Mycena</taxon>
    </lineage>
</organism>
<sequence>MVGIDIENSADYEQLASDIIENKPNKIFVFAEMAEVVDCWKQRGSSSITGNRENGIMPAQPEPAPETKLELGLGRARNLLLKKWRKDSSSQLMVYVGPEGNVQLTPQQARDWVMAIVSIYFAIHLCTNNQSCSPPRLCSSQRPSMPASDPLAHVATIITSLTAMVGSRALATPQTLRPVPTSSSPIRATSPPINTLSRLHAYLIHARDKLGVTRALEYHDVLAKDGYGPDILHKVDAEKLTCLSVSTGDAIRLQDGGQAWWQGPEAKKCKRDDSVSTSSTVQGSESHTCSSPRPRWAFDVAEPDKPCKVAFSVKSPSGRLARYTR</sequence>
<dbReference type="EMBL" id="DF849520">
    <property type="protein sequence ID" value="GAT57926.1"/>
    <property type="molecule type" value="Genomic_DNA"/>
</dbReference>
<dbReference type="Proteomes" id="UP000815677">
    <property type="component" value="Unassembled WGS sequence"/>
</dbReference>
<keyword evidence="3" id="KW-1185">Reference proteome</keyword>
<evidence type="ECO:0000256" key="1">
    <source>
        <dbReference type="SAM" id="MobiDB-lite"/>
    </source>
</evidence>
<accession>A0ABQ0M6Z0</accession>
<name>A0ABQ0M6Z0_MYCCL</name>
<protein>
    <recommendedName>
        <fullName evidence="4">PH domain-containing protein</fullName>
    </recommendedName>
</protein>